<dbReference type="Pfam" id="PF01535">
    <property type="entry name" value="PPR"/>
    <property type="match status" value="6"/>
</dbReference>
<dbReference type="Pfam" id="PF12854">
    <property type="entry name" value="PPR_1"/>
    <property type="match status" value="1"/>
</dbReference>
<evidence type="ECO:0000256" key="2">
    <source>
        <dbReference type="ARBA" id="ARBA00022737"/>
    </source>
</evidence>
<feature type="repeat" description="PPR" evidence="3">
    <location>
        <begin position="486"/>
        <end position="520"/>
    </location>
</feature>
<organism evidence="5 6">
    <name type="scientific">Vitis rotundifolia</name>
    <name type="common">Muscadine grape</name>
    <dbReference type="NCBI Taxonomy" id="103349"/>
    <lineage>
        <taxon>Eukaryota</taxon>
        <taxon>Viridiplantae</taxon>
        <taxon>Streptophyta</taxon>
        <taxon>Embryophyta</taxon>
        <taxon>Tracheophyta</taxon>
        <taxon>Spermatophyta</taxon>
        <taxon>Magnoliopsida</taxon>
        <taxon>eudicotyledons</taxon>
        <taxon>Gunneridae</taxon>
        <taxon>Pentapetalae</taxon>
        <taxon>rosids</taxon>
        <taxon>Vitales</taxon>
        <taxon>Vitaceae</taxon>
        <taxon>Viteae</taxon>
        <taxon>Vitis</taxon>
    </lineage>
</organism>
<feature type="repeat" description="PPR" evidence="3">
    <location>
        <begin position="347"/>
        <end position="381"/>
    </location>
</feature>
<feature type="repeat" description="PPR" evidence="3">
    <location>
        <begin position="734"/>
        <end position="768"/>
    </location>
</feature>
<feature type="repeat" description="PPR" evidence="3">
    <location>
        <begin position="242"/>
        <end position="276"/>
    </location>
</feature>
<dbReference type="Pfam" id="PF13041">
    <property type="entry name" value="PPR_2"/>
    <property type="match status" value="5"/>
</dbReference>
<dbReference type="AlphaFoldDB" id="A0AA39DTR8"/>
<evidence type="ECO:0000256" key="1">
    <source>
        <dbReference type="ARBA" id="ARBA00007626"/>
    </source>
</evidence>
<feature type="region of interest" description="Disordered" evidence="4">
    <location>
        <begin position="41"/>
        <end position="61"/>
    </location>
</feature>
<feature type="repeat" description="PPR" evidence="3">
    <location>
        <begin position="207"/>
        <end position="241"/>
    </location>
</feature>
<feature type="repeat" description="PPR" evidence="3">
    <location>
        <begin position="451"/>
        <end position="485"/>
    </location>
</feature>
<dbReference type="PROSITE" id="PS51375">
    <property type="entry name" value="PPR"/>
    <property type="match status" value="14"/>
</dbReference>
<dbReference type="PANTHER" id="PTHR47447">
    <property type="entry name" value="OS03G0856100 PROTEIN"/>
    <property type="match status" value="1"/>
</dbReference>
<comment type="caution">
    <text evidence="5">The sequence shown here is derived from an EMBL/GenBank/DDBJ whole genome shotgun (WGS) entry which is preliminary data.</text>
</comment>
<evidence type="ECO:0000313" key="5">
    <source>
        <dbReference type="EMBL" id="KAJ9693847.1"/>
    </source>
</evidence>
<accession>A0AA39DTR8</accession>
<protein>
    <recommendedName>
        <fullName evidence="7">Pentatricopeptide repeat-containing protein</fullName>
    </recommendedName>
</protein>
<proteinExistence type="inferred from homology"/>
<gene>
    <name evidence="5" type="ORF">PVL29_009689</name>
</gene>
<evidence type="ECO:0000313" key="6">
    <source>
        <dbReference type="Proteomes" id="UP001168098"/>
    </source>
</evidence>
<name>A0AA39DTR8_VITRO</name>
<evidence type="ECO:0000256" key="4">
    <source>
        <dbReference type="SAM" id="MobiDB-lite"/>
    </source>
</evidence>
<feature type="repeat" description="PPR" evidence="3">
    <location>
        <begin position="945"/>
        <end position="979"/>
    </location>
</feature>
<feature type="repeat" description="PPR" evidence="3">
    <location>
        <begin position="416"/>
        <end position="450"/>
    </location>
</feature>
<dbReference type="InterPro" id="IPR011990">
    <property type="entry name" value="TPR-like_helical_dom_sf"/>
</dbReference>
<dbReference type="PANTHER" id="PTHR47447:SF28">
    <property type="entry name" value="PENTACOTRIPEPTIDE-REPEAT REGION OF PRORP DOMAIN-CONTAINING PROTEIN"/>
    <property type="match status" value="1"/>
</dbReference>
<reference evidence="5 6" key="1">
    <citation type="journal article" date="2023" name="BMC Biotechnol.">
        <title>Vitis rotundifolia cv Carlos genome sequencing.</title>
        <authorList>
            <person name="Huff M."/>
            <person name="Hulse-Kemp A."/>
            <person name="Scheffler B."/>
            <person name="Youngblood R."/>
            <person name="Simpson S."/>
            <person name="Babiker E."/>
            <person name="Staton M."/>
        </authorList>
    </citation>
    <scope>NUCLEOTIDE SEQUENCE [LARGE SCALE GENOMIC DNA]</scope>
    <source>
        <tissue evidence="5">Leaf</tissue>
    </source>
</reference>
<feature type="repeat" description="PPR" evidence="3">
    <location>
        <begin position="875"/>
        <end position="909"/>
    </location>
</feature>
<keyword evidence="6" id="KW-1185">Reference proteome</keyword>
<dbReference type="Proteomes" id="UP001168098">
    <property type="component" value="Unassembled WGS sequence"/>
</dbReference>
<comment type="similarity">
    <text evidence="1">Belongs to the PPR family. P subfamily.</text>
</comment>
<dbReference type="EMBL" id="JARBHA010000008">
    <property type="protein sequence ID" value="KAJ9693847.1"/>
    <property type="molecule type" value="Genomic_DNA"/>
</dbReference>
<feature type="repeat" description="PPR" evidence="3">
    <location>
        <begin position="840"/>
        <end position="874"/>
    </location>
</feature>
<keyword evidence="2" id="KW-0677">Repeat</keyword>
<feature type="compositionally biased region" description="Basic residues" evidence="4">
    <location>
        <begin position="41"/>
        <end position="50"/>
    </location>
</feature>
<feature type="repeat" description="PPR" evidence="3">
    <location>
        <begin position="980"/>
        <end position="1014"/>
    </location>
</feature>
<dbReference type="InterPro" id="IPR002885">
    <property type="entry name" value="PPR_rpt"/>
</dbReference>
<feature type="repeat" description="PPR" evidence="3">
    <location>
        <begin position="277"/>
        <end position="311"/>
    </location>
</feature>
<evidence type="ECO:0000256" key="3">
    <source>
        <dbReference type="PROSITE-ProRule" id="PRU00708"/>
    </source>
</evidence>
<feature type="repeat" description="PPR" evidence="3">
    <location>
        <begin position="910"/>
        <end position="944"/>
    </location>
</feature>
<evidence type="ECO:0008006" key="7">
    <source>
        <dbReference type="Google" id="ProtNLM"/>
    </source>
</evidence>
<sequence>MERMRYLSRLGFLKSSSINNLFYLPIRKSQSCLLSSRSKLSKLHPSKNGHNKSQTESEDQSVGSLFNEIAEILGAETVTVGRNPAGFSASEGTQLSIGEISADYRSCTQGVCGIAEDNAREMVNLSVLEDTQAGHSGGNDVSPMVDEITKIVRADIGAGSMEERLEKSGFVFDSEVVEKVLKRCFKVPHLALRFFNWVKFRNGGCHTTRTYNTMLYIAGEAKEFGLVEKLIVEMEEKGCERDIKTRTILISHYGKAKLIGKALLILEKMWKSGCEPDVAAYMILIRSLCNAQKADIALEFYKEMVRNEMGLDMSLYELLLTCLAGSGDIAGVQLVADDMIRRSQIPERAVFSCMLKSFCIAGRIREALELIRDLNDKNLTLEPNDFETLVKGLCRADRITDAAEIVDIMKKRKVADAKVYGILISGYLRRNDISKAFDLLQTMRESGYLPTISTYTELMQHLFRLNEYQKGCKLYDEMLERGVEPDSVAITAMVAGHVRQNHIFEAWKVFNSMQERGIRATWKSYSVFIKELCKISRTDEVIKVLNEMQASKIIIGDEVFNWVISYLEKKGETEMVKKVMQMQRTCKLYPQEHEASGRIVPKRQLHNLDFNFNQLESGRMDLHLVEHLPKTYNEQDLQKICSILSTSMDWCLIEEALEKCTVHFTSQLVVEILRNCSLHGHAALLFFSWVGKRDGYSHTTETYNMGIKISGCSKNFRSMRNLFFEMRRKGHPITPDTWTIMIMQYGRAGLTEIALRNFAEMKANDCKPNGSTYKYLIICLCGRKGRKVDEAIKTFQEMIRAGYVPDKELVESYLKCLCEVGKLLDARRCIEALCKLGFTIPLSYSLFIRALCRAGRLEEALALVDEVGAEQVTLDQYIYGSLVHGLLRRGRLKEALEKVDSMKQIGIHPTVHVYTSLIVHFFKEKQMRKALETFQKMKEEGCEPTIVTYSALIRGHMDMENFVDAWNVFSLLQLKGPFPDFKTYSMFISCLCKVGKSEEALQLLSEMLDSGIVPSTINFRTVMFGLNREGKHSLANIVLQKKLALKSKRKL</sequence>
<feature type="repeat" description="PPR" evidence="3">
    <location>
        <begin position="769"/>
        <end position="805"/>
    </location>
</feature>
<dbReference type="NCBIfam" id="TIGR00756">
    <property type="entry name" value="PPR"/>
    <property type="match status" value="13"/>
</dbReference>
<dbReference type="SUPFAM" id="SSF48452">
    <property type="entry name" value="TPR-like"/>
    <property type="match status" value="2"/>
</dbReference>
<dbReference type="Gene3D" id="1.25.40.10">
    <property type="entry name" value="Tetratricopeptide repeat domain"/>
    <property type="match status" value="7"/>
</dbReference>